<evidence type="ECO:0000256" key="1">
    <source>
        <dbReference type="SAM" id="SignalP"/>
    </source>
</evidence>
<gene>
    <name evidence="2" type="ORF">LZC94_27740</name>
</gene>
<organism evidence="2 3">
    <name type="scientific">Pendulispora albinea</name>
    <dbReference type="NCBI Taxonomy" id="2741071"/>
    <lineage>
        <taxon>Bacteria</taxon>
        <taxon>Pseudomonadati</taxon>
        <taxon>Myxococcota</taxon>
        <taxon>Myxococcia</taxon>
        <taxon>Myxococcales</taxon>
        <taxon>Sorangiineae</taxon>
        <taxon>Pendulisporaceae</taxon>
        <taxon>Pendulispora</taxon>
    </lineage>
</organism>
<keyword evidence="3" id="KW-1185">Reference proteome</keyword>
<feature type="chain" id="PRO_5045467577" description="Lipoprotein" evidence="1">
    <location>
        <begin position="16"/>
        <end position="157"/>
    </location>
</feature>
<keyword evidence="1" id="KW-0732">Signal</keyword>
<evidence type="ECO:0000313" key="3">
    <source>
        <dbReference type="Proteomes" id="UP001370348"/>
    </source>
</evidence>
<dbReference type="EMBL" id="CP089984">
    <property type="protein sequence ID" value="WXB11643.1"/>
    <property type="molecule type" value="Genomic_DNA"/>
</dbReference>
<proteinExistence type="predicted"/>
<accession>A0ABZ2LL47</accession>
<reference evidence="2 3" key="1">
    <citation type="submission" date="2021-12" db="EMBL/GenBank/DDBJ databases">
        <title>Discovery of the Pendulisporaceae a myxobacterial family with distinct sporulation behavior and unique specialized metabolism.</title>
        <authorList>
            <person name="Garcia R."/>
            <person name="Popoff A."/>
            <person name="Bader C.D."/>
            <person name="Loehr J."/>
            <person name="Walesch S."/>
            <person name="Walt C."/>
            <person name="Boldt J."/>
            <person name="Bunk B."/>
            <person name="Haeckl F.J.F.P.J."/>
            <person name="Gunesch A.P."/>
            <person name="Birkelbach J."/>
            <person name="Nuebel U."/>
            <person name="Pietschmann T."/>
            <person name="Bach T."/>
            <person name="Mueller R."/>
        </authorList>
    </citation>
    <scope>NUCLEOTIDE SEQUENCE [LARGE SCALE GENOMIC DNA]</scope>
    <source>
        <strain evidence="2 3">MSr11954</strain>
    </source>
</reference>
<dbReference type="PROSITE" id="PS51257">
    <property type="entry name" value="PROKAR_LIPOPROTEIN"/>
    <property type="match status" value="1"/>
</dbReference>
<name>A0ABZ2LL47_9BACT</name>
<feature type="signal peptide" evidence="1">
    <location>
        <begin position="1"/>
        <end position="15"/>
    </location>
</feature>
<evidence type="ECO:0008006" key="4">
    <source>
        <dbReference type="Google" id="ProtNLM"/>
    </source>
</evidence>
<sequence length="157" mass="16564">MKLRFLIAVIPFAAAALMGCSDDDVKATNQDPGGPVKNEPLKGTIDGKAFQGKIAMVTKRGDDSRLTIYDQEGTCAAPPDTELRVLITVKGWAPSLSYNFDFTRNATLFVKSKGLNAISVAGRLEVSADGKSVGIRANTDRSGGVEGTVPVLNCTTT</sequence>
<dbReference type="RefSeq" id="WP_394821263.1">
    <property type="nucleotide sequence ID" value="NZ_CP089984.1"/>
</dbReference>
<dbReference type="Proteomes" id="UP001370348">
    <property type="component" value="Chromosome"/>
</dbReference>
<protein>
    <recommendedName>
        <fullName evidence="4">Lipoprotein</fullName>
    </recommendedName>
</protein>
<evidence type="ECO:0000313" key="2">
    <source>
        <dbReference type="EMBL" id="WXB11643.1"/>
    </source>
</evidence>